<reference evidence="4" key="1">
    <citation type="submission" date="2010-06" db="EMBL/GenBank/DDBJ databases">
        <authorList>
            <person name="Jiang H."/>
            <person name="Abraham K."/>
            <person name="Ali S."/>
            <person name="Alsbrooks S.L."/>
            <person name="Anim B.N."/>
            <person name="Anosike U.S."/>
            <person name="Attaway T."/>
            <person name="Bandaranaike D.P."/>
            <person name="Battles P.K."/>
            <person name="Bell S.N."/>
            <person name="Bell A.V."/>
            <person name="Beltran B."/>
            <person name="Bickham C."/>
            <person name="Bustamante Y."/>
            <person name="Caleb T."/>
            <person name="Canada A."/>
            <person name="Cardenas V."/>
            <person name="Carter K."/>
            <person name="Chacko J."/>
            <person name="Chandrabose M.N."/>
            <person name="Chavez D."/>
            <person name="Chavez A."/>
            <person name="Chen L."/>
            <person name="Chu H.-S."/>
            <person name="Claassen K.J."/>
            <person name="Cockrell R."/>
            <person name="Collins M."/>
            <person name="Cooper J.A."/>
            <person name="Cree A."/>
            <person name="Curry S.M."/>
            <person name="Da Y."/>
            <person name="Dao M.D."/>
            <person name="Das B."/>
            <person name="Davila M.-L."/>
            <person name="Davy-Carroll L."/>
            <person name="Denson S."/>
            <person name="Dinh H."/>
            <person name="Ebong V.E."/>
            <person name="Edwards J.R."/>
            <person name="Egan A."/>
            <person name="El-Daye J."/>
            <person name="Escobedo L."/>
            <person name="Fernandez S."/>
            <person name="Fernando P.R."/>
            <person name="Flagg N."/>
            <person name="Forbes L.D."/>
            <person name="Fowler R.G."/>
            <person name="Fu Q."/>
            <person name="Gabisi R.A."/>
            <person name="Ganer J."/>
            <person name="Garbino Pronczuk A."/>
            <person name="Garcia R.M."/>
            <person name="Garner T."/>
            <person name="Garrett T.E."/>
            <person name="Gonzalez D.A."/>
            <person name="Hamid H."/>
            <person name="Hawkins E.S."/>
            <person name="Hirani K."/>
            <person name="Hogues M.E."/>
            <person name="Hollins B."/>
            <person name="Hsiao C.-H."/>
            <person name="Jabil R."/>
            <person name="James M.L."/>
            <person name="Jhangiani S.N."/>
            <person name="Johnson B."/>
            <person name="Johnson Q."/>
            <person name="Joshi V."/>
            <person name="Kalu J.B."/>
            <person name="Kam C."/>
            <person name="Kashfia A."/>
            <person name="Keebler J."/>
            <person name="Kisamo H."/>
            <person name="Kovar C.L."/>
            <person name="Lago L.A."/>
            <person name="Lai C.-Y."/>
            <person name="Laidlaw J."/>
            <person name="Lara F."/>
            <person name="Le T.-K."/>
            <person name="Lee S.L."/>
            <person name="Legall F.H."/>
            <person name="Lemon S.J."/>
            <person name="Lewis L.R."/>
            <person name="Li B."/>
            <person name="Liu Y."/>
            <person name="Liu Y.-S."/>
            <person name="Lopez J."/>
            <person name="Lozado R.J."/>
            <person name="Lu J."/>
            <person name="Madu R.C."/>
            <person name="Maheshwari M."/>
            <person name="Maheshwari R."/>
            <person name="Malloy K."/>
            <person name="Martinez E."/>
            <person name="Mathew T."/>
            <person name="Mercado I.C."/>
            <person name="Mercado C."/>
            <person name="Meyer B."/>
            <person name="Montgomery K."/>
            <person name="Morgan M.B."/>
            <person name="Munidasa M."/>
            <person name="Nazareth L.V."/>
            <person name="Nelson J."/>
            <person name="Ng B.M."/>
            <person name="Nguyen N.B."/>
            <person name="Nguyen P.Q."/>
            <person name="Nguyen T."/>
            <person name="Obregon M."/>
            <person name="Okwuonu G.O."/>
            <person name="Onwere C.G."/>
            <person name="Orozco G."/>
            <person name="Parra A."/>
            <person name="Patel S."/>
            <person name="Patil S."/>
            <person name="Perez A."/>
            <person name="Perez Y."/>
            <person name="Pham C."/>
            <person name="Primus E.L."/>
            <person name="Pu L.-L."/>
            <person name="Puazo M."/>
            <person name="Qin X."/>
            <person name="Quiroz J.B."/>
            <person name="Reese J."/>
            <person name="Richards S."/>
            <person name="Rives C.M."/>
            <person name="Robberts R."/>
            <person name="Ruiz S.J."/>
            <person name="Ruiz M.J."/>
            <person name="Santibanez J."/>
            <person name="Schneider B.W."/>
            <person name="Sisson I."/>
            <person name="Smith M."/>
            <person name="Sodergren E."/>
            <person name="Song X.-Z."/>
            <person name="Song B.B."/>
            <person name="Summersgill H."/>
            <person name="Thelus R."/>
            <person name="Thornton R.D."/>
            <person name="Trejos Z.Y."/>
            <person name="Usmani K."/>
            <person name="Vattathil S."/>
            <person name="Villasana D."/>
            <person name="Walker D.L."/>
            <person name="Wang S."/>
            <person name="Wang K."/>
            <person name="White C.S."/>
            <person name="Williams A.C."/>
            <person name="Williamson J."/>
            <person name="Wilson K."/>
            <person name="Woghiren I.O."/>
            <person name="Woodworth J.R."/>
            <person name="Worley K.C."/>
            <person name="Wright R.A."/>
            <person name="Wu W."/>
            <person name="Young L."/>
            <person name="Zhang L."/>
            <person name="Zhang J."/>
            <person name="Zhu Y."/>
            <person name="Muzny D.M."/>
            <person name="Weinstock G."/>
            <person name="Gibbs R.A."/>
        </authorList>
    </citation>
    <scope>NUCLEOTIDE SEQUENCE [LARGE SCALE GENOMIC DNA]</scope>
    <source>
        <strain evidence="4">LSR1</strain>
    </source>
</reference>
<evidence type="ECO:0000259" key="2">
    <source>
        <dbReference type="SMART" id="SM00333"/>
    </source>
</evidence>
<proteinExistence type="predicted"/>
<keyword evidence="4" id="KW-1185">Reference proteome</keyword>
<accession>A0A8R2JRX3</accession>
<dbReference type="SMART" id="SM00333">
    <property type="entry name" value="TUDOR"/>
    <property type="match status" value="1"/>
</dbReference>
<dbReference type="EnsemblMetazoa" id="XM_029489848.1">
    <property type="protein sequence ID" value="XP_029345708.1"/>
    <property type="gene ID" value="LOC107883907"/>
</dbReference>
<dbReference type="RefSeq" id="XP_029345708.1">
    <property type="nucleotide sequence ID" value="XM_029489848.1"/>
</dbReference>
<dbReference type="SUPFAM" id="SSF63748">
    <property type="entry name" value="Tudor/PWWP/MBT"/>
    <property type="match status" value="1"/>
</dbReference>
<feature type="domain" description="Tudor" evidence="2">
    <location>
        <begin position="115"/>
        <end position="172"/>
    </location>
</feature>
<dbReference type="Proteomes" id="UP000007819">
    <property type="component" value="Chromosome A2"/>
</dbReference>
<organism evidence="3 4">
    <name type="scientific">Acyrthosiphon pisum</name>
    <name type="common">Pea aphid</name>
    <dbReference type="NCBI Taxonomy" id="7029"/>
    <lineage>
        <taxon>Eukaryota</taxon>
        <taxon>Metazoa</taxon>
        <taxon>Ecdysozoa</taxon>
        <taxon>Arthropoda</taxon>
        <taxon>Hexapoda</taxon>
        <taxon>Insecta</taxon>
        <taxon>Pterygota</taxon>
        <taxon>Neoptera</taxon>
        <taxon>Paraneoptera</taxon>
        <taxon>Hemiptera</taxon>
        <taxon>Sternorrhyncha</taxon>
        <taxon>Aphidomorpha</taxon>
        <taxon>Aphidoidea</taxon>
        <taxon>Aphididae</taxon>
        <taxon>Macrosiphini</taxon>
        <taxon>Acyrthosiphon</taxon>
    </lineage>
</organism>
<dbReference type="KEGG" id="api:107883907"/>
<evidence type="ECO:0000256" key="1">
    <source>
        <dbReference type="SAM" id="SignalP"/>
    </source>
</evidence>
<dbReference type="InterPro" id="IPR002999">
    <property type="entry name" value="Tudor"/>
</dbReference>
<dbReference type="GeneID" id="107883907"/>
<name>A0A8R2JRX3_ACYPI</name>
<reference evidence="3" key="2">
    <citation type="submission" date="2022-06" db="UniProtKB">
        <authorList>
            <consortium name="EnsemblMetazoa"/>
        </authorList>
    </citation>
    <scope>IDENTIFICATION</scope>
</reference>
<dbReference type="Gene3D" id="2.30.30.140">
    <property type="match status" value="1"/>
</dbReference>
<protein>
    <recommendedName>
        <fullName evidence="2">Tudor domain-containing protein</fullName>
    </recommendedName>
</protein>
<dbReference type="AlphaFoldDB" id="A0A8R2JRX3"/>
<dbReference type="Pfam" id="PF00567">
    <property type="entry name" value="TUDOR"/>
    <property type="match status" value="1"/>
</dbReference>
<sequence length="193" mass="21720">MPLLYLLVSVIYLFKIFFSIDSTTGPKIISVQNIITGHNSIESSLYLSSSSVISKGKLNNVPLKNEDYCILTYFEDFTCLYVGKAIKCGNNGSYSFIDLETLDKTAKSTDKILKYRPVVGDKVKVFSSQYHGLCRAKILKNINGSYDVFHIDVGNIETVPSNVIYELADELKKVFCLILLIYYLGSKKQILKI</sequence>
<feature type="signal peptide" evidence="1">
    <location>
        <begin position="1"/>
        <end position="22"/>
    </location>
</feature>
<keyword evidence="1" id="KW-0732">Signal</keyword>
<evidence type="ECO:0000313" key="4">
    <source>
        <dbReference type="Proteomes" id="UP000007819"/>
    </source>
</evidence>
<dbReference type="CDD" id="cd20379">
    <property type="entry name" value="Tudor_dTUD-like"/>
    <property type="match status" value="1"/>
</dbReference>
<evidence type="ECO:0000313" key="3">
    <source>
        <dbReference type="EnsemblMetazoa" id="XP_029345708.1"/>
    </source>
</evidence>
<feature type="chain" id="PRO_5035920459" description="Tudor domain-containing protein" evidence="1">
    <location>
        <begin position="23"/>
        <end position="193"/>
    </location>
</feature>